<evidence type="ECO:0000313" key="2">
    <source>
        <dbReference type="EMBL" id="BAH46363.1"/>
    </source>
</evidence>
<dbReference type="RefSeq" id="WP_015891204.1">
    <property type="nucleotide sequence ID" value="NC_012491.1"/>
</dbReference>
<dbReference type="AlphaFoldDB" id="C0Z714"/>
<sequence>MTTIQMINSNAGEAMHLFEVMKKYGATCSLEFNKGIGNDPFIGISGVNVDVEYLEGDVAVEGDTLIVKLGETDFAFGLRDHSFSKFISSSQITVAVMANDTDYTAWFNSSVITPEGIEEASNYDATIGDNDMSDPIFTLEEQELICFLRNLDFDTVLDAISGIHRTADQSKNKAAMHSRVGRTQTANAFDKQVANLEQLAYLLGKANKDYNAHVLQVD</sequence>
<dbReference type="KEGG" id="bbe:BBR47_53860"/>
<protein>
    <submittedName>
        <fullName evidence="2">Uncharacterized protein</fullName>
    </submittedName>
</protein>
<dbReference type="HOGENOM" id="CLU_1264924_0_0_9"/>
<dbReference type="STRING" id="358681.BBR47_29080"/>
<gene>
    <name evidence="1" type="ordered locus">BBR47_29080</name>
    <name evidence="2" type="ordered locus">BBR47_53860</name>
</gene>
<proteinExistence type="predicted"/>
<dbReference type="Proteomes" id="UP000001877">
    <property type="component" value="Chromosome"/>
</dbReference>
<dbReference type="EMBL" id="AP008955">
    <property type="protein sequence ID" value="BAH43885.1"/>
    <property type="molecule type" value="Genomic_DNA"/>
</dbReference>
<keyword evidence="3" id="KW-1185">Reference proteome</keyword>
<reference evidence="2 3" key="1">
    <citation type="submission" date="2005-03" db="EMBL/GenBank/DDBJ databases">
        <title>Brevibacillus brevis strain 47, complete genome.</title>
        <authorList>
            <person name="Hosoyama A."/>
            <person name="Yamada R."/>
            <person name="Hongo Y."/>
            <person name="Terui Y."/>
            <person name="Ankai A."/>
            <person name="Masuyama W."/>
            <person name="Sekiguchi M."/>
            <person name="Takeda T."/>
            <person name="Asano K."/>
            <person name="Ohji S."/>
            <person name="Ichikawa N."/>
            <person name="Narita S."/>
            <person name="Aoki N."/>
            <person name="Miura H."/>
            <person name="Matsushita S."/>
            <person name="Sekigawa T."/>
            <person name="Yamagata H."/>
            <person name="Yoshikawa H."/>
            <person name="Udaka S."/>
            <person name="Tanikawa S."/>
            <person name="Fujita N."/>
        </authorList>
    </citation>
    <scope>NUCLEOTIDE SEQUENCE [LARGE SCALE GENOMIC DNA]</scope>
    <source>
        <strain evidence="3">47 / JCM 6285 / NBRC 100599</strain>
        <strain evidence="2">NBRC 100599</strain>
    </source>
</reference>
<name>C0Z714_BREBN</name>
<evidence type="ECO:0000313" key="1">
    <source>
        <dbReference type="EMBL" id="BAH43885.1"/>
    </source>
</evidence>
<accession>C0Z714</accession>
<evidence type="ECO:0000313" key="3">
    <source>
        <dbReference type="Proteomes" id="UP000001877"/>
    </source>
</evidence>
<dbReference type="KEGG" id="bbe:BBR47_29080"/>
<organism evidence="2 3">
    <name type="scientific">Brevibacillus brevis (strain 47 / JCM 6285 / NBRC 100599)</name>
    <dbReference type="NCBI Taxonomy" id="358681"/>
    <lineage>
        <taxon>Bacteria</taxon>
        <taxon>Bacillati</taxon>
        <taxon>Bacillota</taxon>
        <taxon>Bacilli</taxon>
        <taxon>Bacillales</taxon>
        <taxon>Paenibacillaceae</taxon>
        <taxon>Brevibacillus</taxon>
    </lineage>
</organism>
<dbReference type="EMBL" id="AP008955">
    <property type="protein sequence ID" value="BAH46363.1"/>
    <property type="molecule type" value="Genomic_DNA"/>
</dbReference>